<dbReference type="SMART" id="SM00060">
    <property type="entry name" value="FN3"/>
    <property type="match status" value="1"/>
</dbReference>
<dbReference type="InterPro" id="IPR013783">
    <property type="entry name" value="Ig-like_fold"/>
</dbReference>
<dbReference type="InterPro" id="IPR043772">
    <property type="entry name" value="MBG_3"/>
</dbReference>
<reference evidence="3" key="1">
    <citation type="journal article" date="2021" name="PeerJ">
        <title>Extensive microbial diversity within the chicken gut microbiome revealed by metagenomics and culture.</title>
        <authorList>
            <person name="Gilroy R."/>
            <person name="Ravi A."/>
            <person name="Getino M."/>
            <person name="Pursley I."/>
            <person name="Horton D.L."/>
            <person name="Alikhan N.F."/>
            <person name="Baker D."/>
            <person name="Gharbi K."/>
            <person name="Hall N."/>
            <person name="Watson M."/>
            <person name="Adriaenssens E.M."/>
            <person name="Foster-Nyarko E."/>
            <person name="Jarju S."/>
            <person name="Secka A."/>
            <person name="Antonio M."/>
            <person name="Oren A."/>
            <person name="Chaudhuri R.R."/>
            <person name="La Ragione R."/>
            <person name="Hildebrand F."/>
            <person name="Pallen M.J."/>
        </authorList>
    </citation>
    <scope>NUCLEOTIDE SEQUENCE</scope>
    <source>
        <strain evidence="3">CHK191-13928</strain>
    </source>
</reference>
<accession>A0A9D2BA74</accession>
<comment type="caution">
    <text evidence="3">The sequence shown here is derived from an EMBL/GenBank/DDBJ whole genome shotgun (WGS) entry which is preliminary data.</text>
</comment>
<dbReference type="Gene3D" id="2.60.40.10">
    <property type="entry name" value="Immunoglobulins"/>
    <property type="match status" value="1"/>
</dbReference>
<evidence type="ECO:0000313" key="4">
    <source>
        <dbReference type="Proteomes" id="UP000886721"/>
    </source>
</evidence>
<evidence type="ECO:0000313" key="3">
    <source>
        <dbReference type="EMBL" id="HIX68007.1"/>
    </source>
</evidence>
<dbReference type="PROSITE" id="PS50853">
    <property type="entry name" value="FN3"/>
    <property type="match status" value="1"/>
</dbReference>
<evidence type="ECO:0000259" key="2">
    <source>
        <dbReference type="PROSITE" id="PS50853"/>
    </source>
</evidence>
<protein>
    <submittedName>
        <fullName evidence="3">Fibronectin type III domain-containing protein</fullName>
    </submittedName>
</protein>
<proteinExistence type="predicted"/>
<dbReference type="InterPro" id="IPR003961">
    <property type="entry name" value="FN3_dom"/>
</dbReference>
<reference evidence="3" key="2">
    <citation type="submission" date="2021-04" db="EMBL/GenBank/DDBJ databases">
        <authorList>
            <person name="Gilroy R."/>
        </authorList>
    </citation>
    <scope>NUCLEOTIDE SEQUENCE</scope>
    <source>
        <strain evidence="3">CHK191-13928</strain>
    </source>
</reference>
<evidence type="ECO:0000256" key="1">
    <source>
        <dbReference type="SAM" id="SignalP"/>
    </source>
</evidence>
<dbReference type="Proteomes" id="UP000886721">
    <property type="component" value="Unassembled WGS sequence"/>
</dbReference>
<dbReference type="SUPFAM" id="SSF49265">
    <property type="entry name" value="Fibronectin type III"/>
    <property type="match status" value="1"/>
</dbReference>
<dbReference type="Pfam" id="PF18887">
    <property type="entry name" value="MBG_3"/>
    <property type="match status" value="1"/>
</dbReference>
<dbReference type="EMBL" id="DXEM01000027">
    <property type="protein sequence ID" value="HIX68007.1"/>
    <property type="molecule type" value="Genomic_DNA"/>
</dbReference>
<dbReference type="Pfam" id="PF00041">
    <property type="entry name" value="fn3"/>
    <property type="match status" value="1"/>
</dbReference>
<gene>
    <name evidence="3" type="ORF">H9735_07835</name>
</gene>
<organism evidence="3 4">
    <name type="scientific">Candidatus Anaerostipes excrementavium</name>
    <dbReference type="NCBI Taxonomy" id="2838463"/>
    <lineage>
        <taxon>Bacteria</taxon>
        <taxon>Bacillati</taxon>
        <taxon>Bacillota</taxon>
        <taxon>Clostridia</taxon>
        <taxon>Lachnospirales</taxon>
        <taxon>Lachnospiraceae</taxon>
        <taxon>Anaerostipes</taxon>
    </lineage>
</organism>
<dbReference type="CDD" id="cd00063">
    <property type="entry name" value="FN3"/>
    <property type="match status" value="1"/>
</dbReference>
<name>A0A9D2BA74_9FIRM</name>
<dbReference type="InterPro" id="IPR036116">
    <property type="entry name" value="FN3_sf"/>
</dbReference>
<feature type="domain" description="Fibronectin type-III" evidence="2">
    <location>
        <begin position="101"/>
        <end position="201"/>
    </location>
</feature>
<dbReference type="AlphaFoldDB" id="A0A9D2BA74"/>
<sequence>MKQLKRFVIALAAACLVGVMFPVMTEAASKPKVTLSTSTYTYNGKTKKPSVKVKDSKGKTVKKSYYKISYSSGRKNVGTYKVKVTFKKKYKGSVTKTFKIIPKKTSISSVKGSKNSITVKWKKQSKQVSGYQIQYTTDKKFKKSVKTITVSSYKTTSKTIKSLSANKKYYVRIRTYKKVGKTKYYSGWSASKSVNVRTPHTHKYTSRITKQATCSKAGIRIYKCGCGSSYTKSIPATGNHNWKAQYKDTYHEAVTREQTKYEYGHVVCKGCGRDFGIGGSDDCAEHIAASDCRGPYHVTSVAVGTEIVVIEEAYTSHDYIGDKCSVCGKTR</sequence>
<keyword evidence="1" id="KW-0732">Signal</keyword>
<feature type="signal peptide" evidence="1">
    <location>
        <begin position="1"/>
        <end position="25"/>
    </location>
</feature>
<feature type="chain" id="PRO_5038832518" evidence="1">
    <location>
        <begin position="26"/>
        <end position="331"/>
    </location>
</feature>